<reference evidence="2" key="1">
    <citation type="journal article" date="2019" name="Int. J. Syst. Evol. Microbiol.">
        <title>The Global Catalogue of Microorganisms (GCM) 10K type strain sequencing project: providing services to taxonomists for standard genome sequencing and annotation.</title>
        <authorList>
            <consortium name="The Broad Institute Genomics Platform"/>
            <consortium name="The Broad Institute Genome Sequencing Center for Infectious Disease"/>
            <person name="Wu L."/>
            <person name="Ma J."/>
        </authorList>
    </citation>
    <scope>NUCLEOTIDE SEQUENCE [LARGE SCALE GENOMIC DNA]</scope>
    <source>
        <strain evidence="2">ICMP 257</strain>
    </source>
</reference>
<gene>
    <name evidence="1" type="ORF">ACFPL4_34435</name>
</gene>
<dbReference type="GeneID" id="31237430"/>
<organism evidence="1 2">
    <name type="scientific">Streptomyces atroolivaceus</name>
    <dbReference type="NCBI Taxonomy" id="66869"/>
    <lineage>
        <taxon>Bacteria</taxon>
        <taxon>Bacillati</taxon>
        <taxon>Actinomycetota</taxon>
        <taxon>Actinomycetes</taxon>
        <taxon>Kitasatosporales</taxon>
        <taxon>Streptomycetaceae</taxon>
        <taxon>Streptomyces</taxon>
    </lineage>
</organism>
<dbReference type="RefSeq" id="WP_157841762.1">
    <property type="nucleotide sequence ID" value="NZ_JBHSJE010000016.1"/>
</dbReference>
<keyword evidence="2" id="KW-1185">Reference proteome</keyword>
<dbReference type="EMBL" id="JBHSJE010000016">
    <property type="protein sequence ID" value="MFC4983374.1"/>
    <property type="molecule type" value="Genomic_DNA"/>
</dbReference>
<evidence type="ECO:0000313" key="2">
    <source>
        <dbReference type="Proteomes" id="UP001595908"/>
    </source>
</evidence>
<evidence type="ECO:0008006" key="3">
    <source>
        <dbReference type="Google" id="ProtNLM"/>
    </source>
</evidence>
<protein>
    <recommendedName>
        <fullName evidence="3">PIN domain-containing protein</fullName>
    </recommendedName>
</protein>
<sequence>MGDRDVLIWPETLQRPRATAKIVFLDLNHWIGLAQAHTGHEQGVKHQAALKACRDARQRGTATFVLTDSNRFELQKKDTYTKRADVAAVMEELTGFSTLPSRFTVLKLEFDAAVTSLYGPPPHPFPTVDLVGPGVGWAIGQHIELTPFGPDGPNREELLQRIGHENEEKFDALLEGARVSFERLALEGLTPELSASLEAKGWDRKLAEKIAEEQAQSERDLMDSLDLLPSLRRRIEVLVPVREFIHGMTFFDEQMRDRGMDIDALANDPVVCLQVIRSMPSMNATVDLKVLNHQMKRPWTSNDIFDINTLAVAMPYADVVVADKHYADLLRNRTRLDRRLGTTVFAKLTELTAYLTALPAS</sequence>
<accession>A0ABV9VKK9</accession>
<proteinExistence type="predicted"/>
<comment type="caution">
    <text evidence="1">The sequence shown here is derived from an EMBL/GenBank/DDBJ whole genome shotgun (WGS) entry which is preliminary data.</text>
</comment>
<dbReference type="Proteomes" id="UP001595908">
    <property type="component" value="Unassembled WGS sequence"/>
</dbReference>
<evidence type="ECO:0000313" key="1">
    <source>
        <dbReference type="EMBL" id="MFC4983374.1"/>
    </source>
</evidence>
<name>A0ABV9VKK9_STRAZ</name>